<dbReference type="PROSITE" id="PS50929">
    <property type="entry name" value="ABC_TM1F"/>
    <property type="match status" value="1"/>
</dbReference>
<gene>
    <name evidence="12" type="ORF">GGQ61_002285</name>
</gene>
<dbReference type="GO" id="GO:0016887">
    <property type="term" value="F:ATP hydrolysis activity"/>
    <property type="evidence" value="ECO:0007669"/>
    <property type="project" value="InterPro"/>
</dbReference>
<dbReference type="RefSeq" id="WP_221220998.1">
    <property type="nucleotide sequence ID" value="NZ_JACIDK010000003.1"/>
</dbReference>
<sequence>MKIFNPFADMPDNPLTRAIKEGYKPLAYAGGFSLVSNLLYLALPIFTFQIYGRVLSSYSVPTLLVLTFMVMLAFLISGLIDDFRAKVLINYGVIMDQRVSGRVFTALFDTVIRGNPSARSQALRDLDAFRQMLTGPAFGTMFDLPWMPVFMIVLLIIDPIIGLVTIGGAVLLFLITLFQDRATRPALKEANEAALRSYAFTDAALRNGEVVRAMGMVEPLGSRWASFRSVTMERSASASERASVLSNVSKFTRQAIQVLIIAIGAYLVVKGKIHSGLLFANMILAARALQPIERLVGSWDALTNGYRAYQRLNALFADYRPTKTSTTLPKPLGQLSVEGVNFAPQGATRFVLQGVNFKIEPGEMLGIIGPSGAGKSSLARLMVGIWQPNSGNVRLDGADVYTWDRGDFGRHVGYLPQDTELFSGSIRDNIARFRADVDDEQVVRAAQVAGVHQLILRLPNGYDTDLGESGHVLSAGQRQRVGLARALLGNPRLIVLDEPNAALDAEGEEALVKALDALKAGGSTIVIVSHKPSVFRSADKMLMLRDGRMEMFGPRDQVMARVVQPAAPRAIEAGR</sequence>
<comment type="subcellular location">
    <subcellularLocation>
        <location evidence="1">Cell membrane</location>
        <topology evidence="1">Multi-pass membrane protein</topology>
    </subcellularLocation>
</comment>
<dbReference type="InterPro" id="IPR011527">
    <property type="entry name" value="ABC1_TM_dom"/>
</dbReference>
<feature type="domain" description="ABC transporter" evidence="10">
    <location>
        <begin position="335"/>
        <end position="571"/>
    </location>
</feature>
<evidence type="ECO:0000256" key="5">
    <source>
        <dbReference type="ARBA" id="ARBA00022741"/>
    </source>
</evidence>
<dbReference type="GO" id="GO:0030253">
    <property type="term" value="P:protein secretion by the type I secretion system"/>
    <property type="evidence" value="ECO:0007669"/>
    <property type="project" value="InterPro"/>
</dbReference>
<dbReference type="PANTHER" id="PTHR24221">
    <property type="entry name" value="ATP-BINDING CASSETTE SUB-FAMILY B"/>
    <property type="match status" value="1"/>
</dbReference>
<dbReference type="CDD" id="cd03246">
    <property type="entry name" value="ABCC_Protease_Secretion"/>
    <property type="match status" value="1"/>
</dbReference>
<dbReference type="EMBL" id="JACIDK010000003">
    <property type="protein sequence ID" value="MBB3891557.1"/>
    <property type="molecule type" value="Genomic_DNA"/>
</dbReference>
<feature type="domain" description="ABC transmembrane type-1" evidence="11">
    <location>
        <begin position="29"/>
        <end position="304"/>
    </location>
</feature>
<dbReference type="PROSITE" id="PS00211">
    <property type="entry name" value="ABC_TRANSPORTER_1"/>
    <property type="match status" value="1"/>
</dbReference>
<keyword evidence="4 9" id="KW-0812">Transmembrane</keyword>
<keyword evidence="8 9" id="KW-0472">Membrane</keyword>
<dbReference type="SUPFAM" id="SSF90123">
    <property type="entry name" value="ABC transporter transmembrane region"/>
    <property type="match status" value="1"/>
</dbReference>
<dbReference type="InterPro" id="IPR036640">
    <property type="entry name" value="ABC1_TM_sf"/>
</dbReference>
<dbReference type="GO" id="GO:0005524">
    <property type="term" value="F:ATP binding"/>
    <property type="evidence" value="ECO:0007669"/>
    <property type="project" value="UniProtKB-KW"/>
</dbReference>
<dbReference type="InterPro" id="IPR003593">
    <property type="entry name" value="AAA+_ATPase"/>
</dbReference>
<dbReference type="InterPro" id="IPR039421">
    <property type="entry name" value="Type_1_exporter"/>
</dbReference>
<dbReference type="SMART" id="SM00382">
    <property type="entry name" value="AAA"/>
    <property type="match status" value="1"/>
</dbReference>
<dbReference type="PANTHER" id="PTHR24221:SF248">
    <property type="entry name" value="ABC TRANSPORTER TRANSMEMBRANE REGION"/>
    <property type="match status" value="1"/>
</dbReference>
<dbReference type="Proteomes" id="UP000530564">
    <property type="component" value="Unassembled WGS sequence"/>
</dbReference>
<keyword evidence="13" id="KW-1185">Reference proteome</keyword>
<comment type="caution">
    <text evidence="12">The sequence shown here is derived from an EMBL/GenBank/DDBJ whole genome shotgun (WGS) entry which is preliminary data.</text>
</comment>
<dbReference type="FunFam" id="3.40.50.300:FF:001444">
    <property type="entry name" value="ABC transporter ATP-binding protein"/>
    <property type="match status" value="1"/>
</dbReference>
<protein>
    <submittedName>
        <fullName evidence="12">PrtD family type I secretion system ABC transporter</fullName>
    </submittedName>
</protein>
<feature type="transmembrane region" description="Helical" evidence="9">
    <location>
        <begin position="149"/>
        <end position="178"/>
    </location>
</feature>
<name>A0A840A2M6_9CAUL</name>
<accession>A0A840A2M6</accession>
<evidence type="ECO:0000256" key="6">
    <source>
        <dbReference type="ARBA" id="ARBA00022840"/>
    </source>
</evidence>
<dbReference type="AlphaFoldDB" id="A0A840A2M6"/>
<dbReference type="InterPro" id="IPR017871">
    <property type="entry name" value="ABC_transporter-like_CS"/>
</dbReference>
<dbReference type="Gene3D" id="3.40.50.300">
    <property type="entry name" value="P-loop containing nucleotide triphosphate hydrolases"/>
    <property type="match status" value="1"/>
</dbReference>
<dbReference type="GO" id="GO:0140359">
    <property type="term" value="F:ABC-type transporter activity"/>
    <property type="evidence" value="ECO:0007669"/>
    <property type="project" value="InterPro"/>
</dbReference>
<dbReference type="Pfam" id="PF00005">
    <property type="entry name" value="ABC_tran"/>
    <property type="match status" value="1"/>
</dbReference>
<keyword evidence="7 9" id="KW-1133">Transmembrane helix</keyword>
<keyword evidence="2" id="KW-0813">Transport</keyword>
<evidence type="ECO:0000256" key="3">
    <source>
        <dbReference type="ARBA" id="ARBA00022475"/>
    </source>
</evidence>
<dbReference type="Gene3D" id="1.20.1560.10">
    <property type="entry name" value="ABC transporter type 1, transmembrane domain"/>
    <property type="match status" value="1"/>
</dbReference>
<keyword evidence="6" id="KW-0067">ATP-binding</keyword>
<keyword evidence="5" id="KW-0547">Nucleotide-binding</keyword>
<feature type="transmembrane region" description="Helical" evidence="9">
    <location>
        <begin position="251"/>
        <end position="269"/>
    </location>
</feature>
<evidence type="ECO:0000256" key="1">
    <source>
        <dbReference type="ARBA" id="ARBA00004651"/>
    </source>
</evidence>
<dbReference type="GO" id="GO:0034040">
    <property type="term" value="F:ATPase-coupled lipid transmembrane transporter activity"/>
    <property type="evidence" value="ECO:0007669"/>
    <property type="project" value="TreeGrafter"/>
</dbReference>
<feature type="transmembrane region" description="Helical" evidence="9">
    <location>
        <begin position="26"/>
        <end position="46"/>
    </location>
</feature>
<dbReference type="Pfam" id="PF00664">
    <property type="entry name" value="ABC_membrane"/>
    <property type="match status" value="1"/>
</dbReference>
<evidence type="ECO:0000259" key="10">
    <source>
        <dbReference type="PROSITE" id="PS50893"/>
    </source>
</evidence>
<evidence type="ECO:0000256" key="2">
    <source>
        <dbReference type="ARBA" id="ARBA00022448"/>
    </source>
</evidence>
<dbReference type="NCBIfam" id="TIGR01842">
    <property type="entry name" value="type_I_sec_PrtD"/>
    <property type="match status" value="1"/>
</dbReference>
<dbReference type="GO" id="GO:0005886">
    <property type="term" value="C:plasma membrane"/>
    <property type="evidence" value="ECO:0007669"/>
    <property type="project" value="UniProtKB-SubCell"/>
</dbReference>
<evidence type="ECO:0000256" key="4">
    <source>
        <dbReference type="ARBA" id="ARBA00022692"/>
    </source>
</evidence>
<evidence type="ECO:0000256" key="9">
    <source>
        <dbReference type="SAM" id="Phobius"/>
    </source>
</evidence>
<dbReference type="InterPro" id="IPR027417">
    <property type="entry name" value="P-loop_NTPase"/>
</dbReference>
<dbReference type="GO" id="GO:0030256">
    <property type="term" value="C:type I protein secretion system complex"/>
    <property type="evidence" value="ECO:0007669"/>
    <property type="project" value="InterPro"/>
</dbReference>
<evidence type="ECO:0000256" key="7">
    <source>
        <dbReference type="ARBA" id="ARBA00022989"/>
    </source>
</evidence>
<feature type="transmembrane region" description="Helical" evidence="9">
    <location>
        <begin position="58"/>
        <end position="80"/>
    </location>
</feature>
<evidence type="ECO:0000256" key="8">
    <source>
        <dbReference type="ARBA" id="ARBA00023136"/>
    </source>
</evidence>
<evidence type="ECO:0000313" key="12">
    <source>
        <dbReference type="EMBL" id="MBB3891557.1"/>
    </source>
</evidence>
<dbReference type="SUPFAM" id="SSF52540">
    <property type="entry name" value="P-loop containing nucleoside triphosphate hydrolases"/>
    <property type="match status" value="1"/>
</dbReference>
<proteinExistence type="predicted"/>
<dbReference type="InterPro" id="IPR010128">
    <property type="entry name" value="ATPase_T1SS_PrtD-like"/>
</dbReference>
<dbReference type="PROSITE" id="PS50893">
    <property type="entry name" value="ABC_TRANSPORTER_2"/>
    <property type="match status" value="1"/>
</dbReference>
<evidence type="ECO:0000259" key="11">
    <source>
        <dbReference type="PROSITE" id="PS50929"/>
    </source>
</evidence>
<dbReference type="InterPro" id="IPR003439">
    <property type="entry name" value="ABC_transporter-like_ATP-bd"/>
</dbReference>
<evidence type="ECO:0000313" key="13">
    <source>
        <dbReference type="Proteomes" id="UP000530564"/>
    </source>
</evidence>
<keyword evidence="3" id="KW-1003">Cell membrane</keyword>
<reference evidence="12 13" key="1">
    <citation type="submission" date="2020-08" db="EMBL/GenBank/DDBJ databases">
        <title>Genomic Encyclopedia of Type Strains, Phase IV (KMG-IV): sequencing the most valuable type-strain genomes for metagenomic binning, comparative biology and taxonomic classification.</title>
        <authorList>
            <person name="Goeker M."/>
        </authorList>
    </citation>
    <scope>NUCLEOTIDE SEQUENCE [LARGE SCALE GENOMIC DNA]</scope>
    <source>
        <strain evidence="12 13">DSM 21793</strain>
    </source>
</reference>
<organism evidence="12 13">
    <name type="scientific">Phenylobacterium haematophilum</name>
    <dbReference type="NCBI Taxonomy" id="98513"/>
    <lineage>
        <taxon>Bacteria</taxon>
        <taxon>Pseudomonadati</taxon>
        <taxon>Pseudomonadota</taxon>
        <taxon>Alphaproteobacteria</taxon>
        <taxon>Caulobacterales</taxon>
        <taxon>Caulobacteraceae</taxon>
        <taxon>Phenylobacterium</taxon>
    </lineage>
</organism>